<gene>
    <name evidence="1" type="ORF">EII10_12010</name>
</gene>
<evidence type="ECO:0000313" key="1">
    <source>
        <dbReference type="EMBL" id="RRD23353.1"/>
    </source>
</evidence>
<organism evidence="1 2">
    <name type="scientific">Actinomyces bowdenii</name>
    <dbReference type="NCBI Taxonomy" id="131109"/>
    <lineage>
        <taxon>Bacteria</taxon>
        <taxon>Bacillati</taxon>
        <taxon>Actinomycetota</taxon>
        <taxon>Actinomycetes</taxon>
        <taxon>Actinomycetales</taxon>
        <taxon>Actinomycetaceae</taxon>
        <taxon>Actinomyces</taxon>
    </lineage>
</organism>
<dbReference type="AlphaFoldDB" id="A0A3P1US73"/>
<sequence>MPTPSPTNGSSANAPALDTSILPLGERAWRRILEHIIAVGDEAETSYLEVKSWLDLSGNDKAATAKIAKFLLGAANRLPRQAARNFQGYAVLVIGAEKDQARGVPRGIEAHELEDRLRPYYGAHFPGFELGRLALEADREVLFIISPPPQEGHSIFPCCKEYQGNNRQNSLENGAIYVRGSSNTRPARSEEVQDLVERARAHNKPPIDLEVTVIGDIHRVDDVEQVLEQWRECQEEWFIEQLSTETTRPFTFASFHGMPTMFRTLDTEQRDAALAEWRSKKIEQVSEGRKYFLGTGLAGAGIQVVSHGRFIAKPHLTVIFHDCEIFDYLAPEHADADKVIEPVLRMQDVIMPYYPPITSPIFSSNYPVEWRNRGTDAEVTLTTDSFRPETSWTSDLDDYVIVSRSPEASSIEVSWVLTEDGNDEVVTGHFHTPTEELVNAAELFKRTFLK</sequence>
<protein>
    <submittedName>
        <fullName evidence="1">Uncharacterized protein</fullName>
    </submittedName>
</protein>
<accession>A0A3P1US73</accession>
<reference evidence="1 2" key="1">
    <citation type="submission" date="2018-11" db="EMBL/GenBank/DDBJ databases">
        <title>Genomes From Bacteria Associated with the Canine Oral Cavity: a Test Case for Automated Genome-Based Taxonomic Assignment.</title>
        <authorList>
            <person name="Coil D.A."/>
            <person name="Jospin G."/>
            <person name="Darling A.E."/>
            <person name="Wallis C."/>
            <person name="Davis I.J."/>
            <person name="Harris S."/>
            <person name="Eisen J.A."/>
            <person name="Holcombe L.J."/>
            <person name="O'Flynn C."/>
        </authorList>
    </citation>
    <scope>NUCLEOTIDE SEQUENCE [LARGE SCALE GENOMIC DNA]</scope>
    <source>
        <strain evidence="1 2">OH5050</strain>
    </source>
</reference>
<name>A0A3P1US73_9ACTO</name>
<dbReference type="OrthoDB" id="4578408at2"/>
<proteinExistence type="predicted"/>
<evidence type="ECO:0000313" key="2">
    <source>
        <dbReference type="Proteomes" id="UP000271272"/>
    </source>
</evidence>
<keyword evidence="2" id="KW-1185">Reference proteome</keyword>
<dbReference type="RefSeq" id="WP_124934729.1">
    <property type="nucleotide sequence ID" value="NZ_RQZC01000032.1"/>
</dbReference>
<dbReference type="Proteomes" id="UP000271272">
    <property type="component" value="Unassembled WGS sequence"/>
</dbReference>
<dbReference type="EMBL" id="RQZC01000032">
    <property type="protein sequence ID" value="RRD23353.1"/>
    <property type="molecule type" value="Genomic_DNA"/>
</dbReference>
<comment type="caution">
    <text evidence="1">The sequence shown here is derived from an EMBL/GenBank/DDBJ whole genome shotgun (WGS) entry which is preliminary data.</text>
</comment>